<dbReference type="AlphaFoldDB" id="A0A7S4JLA3"/>
<evidence type="ECO:0000313" key="3">
    <source>
        <dbReference type="EMBL" id="CAE2267070.1"/>
    </source>
</evidence>
<dbReference type="SUPFAM" id="SSF52343">
    <property type="entry name" value="Ferredoxin reductase-like, C-terminal NADP-linked domain"/>
    <property type="match status" value="1"/>
</dbReference>
<dbReference type="InterPro" id="IPR001433">
    <property type="entry name" value="OxRdtase_FAD/NAD-bd"/>
</dbReference>
<evidence type="ECO:0000256" key="1">
    <source>
        <dbReference type="SAM" id="MobiDB-lite"/>
    </source>
</evidence>
<sequence>MKTFVAYSRVMDNKMYVQDLIKKESDIILMLLHNPKTHIYICGAPAMEYAVRNELLMALCVGNETYPRINIGRAVEKIVLMQQQNRFVTEVYGTLTSSARDATETLWREATTKVAKTLSSLEKVTLPRARSQIEFKPVATMKGASWSSHVRPEHACEMPKTKSLDRLKARKQKADTTANYDHTLDSSRCPIESSNSSSADSCDVGSSVGFESMHEQENQLDSPEPDNANDGKTGSDDEADKFEASIRHTTTTSWRQRFVPQLSQSMISTTGLDTTDFHTTAFDDCTGED</sequence>
<proteinExistence type="predicted"/>
<reference evidence="3" key="1">
    <citation type="submission" date="2021-01" db="EMBL/GenBank/DDBJ databases">
        <authorList>
            <person name="Corre E."/>
            <person name="Pelletier E."/>
            <person name="Niang G."/>
            <person name="Scheremetjew M."/>
            <person name="Finn R."/>
            <person name="Kale V."/>
            <person name="Holt S."/>
            <person name="Cochrane G."/>
            <person name="Meng A."/>
            <person name="Brown T."/>
            <person name="Cohen L."/>
        </authorList>
    </citation>
    <scope>NUCLEOTIDE SEQUENCE</scope>
    <source>
        <strain evidence="3">Isolate 1302-5</strain>
    </source>
</reference>
<dbReference type="InterPro" id="IPR039261">
    <property type="entry name" value="FNR_nucleotide-bd"/>
</dbReference>
<protein>
    <recommendedName>
        <fullName evidence="2">Oxidoreductase FAD/NAD(P)-binding domain-containing protein</fullName>
    </recommendedName>
</protein>
<feature type="compositionally biased region" description="Basic and acidic residues" evidence="1">
    <location>
        <begin position="150"/>
        <end position="167"/>
    </location>
</feature>
<feature type="domain" description="Oxidoreductase FAD/NAD(P)-binding" evidence="2">
    <location>
        <begin position="12"/>
        <end position="52"/>
    </location>
</feature>
<organism evidence="3">
    <name type="scientific">Odontella aurita</name>
    <dbReference type="NCBI Taxonomy" id="265563"/>
    <lineage>
        <taxon>Eukaryota</taxon>
        <taxon>Sar</taxon>
        <taxon>Stramenopiles</taxon>
        <taxon>Ochrophyta</taxon>
        <taxon>Bacillariophyta</taxon>
        <taxon>Mediophyceae</taxon>
        <taxon>Biddulphiophycidae</taxon>
        <taxon>Eupodiscales</taxon>
        <taxon>Odontellaceae</taxon>
        <taxon>Odontella</taxon>
    </lineage>
</organism>
<feature type="region of interest" description="Disordered" evidence="1">
    <location>
        <begin position="142"/>
        <end position="238"/>
    </location>
</feature>
<accession>A0A7S4JLA3</accession>
<dbReference type="Pfam" id="PF00175">
    <property type="entry name" value="NAD_binding_1"/>
    <property type="match status" value="1"/>
</dbReference>
<feature type="compositionally biased region" description="Low complexity" evidence="1">
    <location>
        <begin position="193"/>
        <end position="209"/>
    </location>
</feature>
<gene>
    <name evidence="3" type="ORF">OAUR00152_LOCUS29530</name>
</gene>
<evidence type="ECO:0000259" key="2">
    <source>
        <dbReference type="Pfam" id="PF00175"/>
    </source>
</evidence>
<dbReference type="Gene3D" id="3.40.50.80">
    <property type="entry name" value="Nucleotide-binding domain of ferredoxin-NADP reductase (FNR) module"/>
    <property type="match status" value="1"/>
</dbReference>
<name>A0A7S4JLA3_9STRA</name>
<dbReference type="EMBL" id="HBKQ01042885">
    <property type="protein sequence ID" value="CAE2267070.1"/>
    <property type="molecule type" value="Transcribed_RNA"/>
</dbReference>